<feature type="transmembrane region" description="Helical" evidence="2">
    <location>
        <begin position="85"/>
        <end position="105"/>
    </location>
</feature>
<evidence type="ECO:0000313" key="3">
    <source>
        <dbReference type="EMBL" id="ODN01976.1"/>
    </source>
</evidence>
<keyword evidence="4" id="KW-1185">Reference proteome</keyword>
<accession>A0A1D2NAH0</accession>
<evidence type="ECO:0000256" key="2">
    <source>
        <dbReference type="SAM" id="Phobius"/>
    </source>
</evidence>
<sequence length="252" mass="28728">MRFSSICPCSGKRDNQSPQGGTTKRSSQVFPNPCGPCGWSIVEGTVTFIIFEMIVTLLGLIFLAVVATNTIEIEEKRYVANLDSIAIDSIVYGTYIVLQVFMYWFGWKKRRVQMCWIWIVFAAFTLIFEIIEIILQLITISIWISMVHSYRLYGIWIVYEFARWIKRGERPEYPLNITFYSTPSEAYTPSKIKGNQADPVVNSATPKKDGLVSIQMTDDKNDDGAFRTILGPPPQDKETRPPLISSEAKEKE</sequence>
<protein>
    <submittedName>
        <fullName evidence="3">Uncharacterized protein</fullName>
    </submittedName>
</protein>
<evidence type="ECO:0000256" key="1">
    <source>
        <dbReference type="SAM" id="MobiDB-lite"/>
    </source>
</evidence>
<feature type="region of interest" description="Disordered" evidence="1">
    <location>
        <begin position="1"/>
        <end position="28"/>
    </location>
</feature>
<organism evidence="3 4">
    <name type="scientific">Orchesella cincta</name>
    <name type="common">Springtail</name>
    <name type="synonym">Podura cincta</name>
    <dbReference type="NCBI Taxonomy" id="48709"/>
    <lineage>
        <taxon>Eukaryota</taxon>
        <taxon>Metazoa</taxon>
        <taxon>Ecdysozoa</taxon>
        <taxon>Arthropoda</taxon>
        <taxon>Hexapoda</taxon>
        <taxon>Collembola</taxon>
        <taxon>Entomobryomorpha</taxon>
        <taxon>Entomobryoidea</taxon>
        <taxon>Orchesellidae</taxon>
        <taxon>Orchesellinae</taxon>
        <taxon>Orchesella</taxon>
    </lineage>
</organism>
<gene>
    <name evidence="3" type="ORF">Ocin01_04715</name>
</gene>
<feature type="compositionally biased region" description="Polar residues" evidence="1">
    <location>
        <begin position="16"/>
        <end position="28"/>
    </location>
</feature>
<feature type="transmembrane region" description="Helical" evidence="2">
    <location>
        <begin position="117"/>
        <end position="144"/>
    </location>
</feature>
<reference evidence="3 4" key="1">
    <citation type="journal article" date="2016" name="Genome Biol. Evol.">
        <title>Gene Family Evolution Reflects Adaptation to Soil Environmental Stressors in the Genome of the Collembolan Orchesella cincta.</title>
        <authorList>
            <person name="Faddeeva-Vakhrusheva A."/>
            <person name="Derks M.F."/>
            <person name="Anvar S.Y."/>
            <person name="Agamennone V."/>
            <person name="Suring W."/>
            <person name="Smit S."/>
            <person name="van Straalen N.M."/>
            <person name="Roelofs D."/>
        </authorList>
    </citation>
    <scope>NUCLEOTIDE SEQUENCE [LARGE SCALE GENOMIC DNA]</scope>
    <source>
        <tissue evidence="3">Mixed pool</tissue>
    </source>
</reference>
<feature type="transmembrane region" description="Helical" evidence="2">
    <location>
        <begin position="48"/>
        <end position="73"/>
    </location>
</feature>
<name>A0A1D2NAH0_ORCCI</name>
<keyword evidence="2" id="KW-0472">Membrane</keyword>
<proteinExistence type="predicted"/>
<dbReference type="AlphaFoldDB" id="A0A1D2NAH0"/>
<keyword evidence="2" id="KW-1133">Transmembrane helix</keyword>
<dbReference type="EMBL" id="LJIJ01000132">
    <property type="protein sequence ID" value="ODN01976.1"/>
    <property type="molecule type" value="Genomic_DNA"/>
</dbReference>
<evidence type="ECO:0000313" key="4">
    <source>
        <dbReference type="Proteomes" id="UP000094527"/>
    </source>
</evidence>
<feature type="region of interest" description="Disordered" evidence="1">
    <location>
        <begin position="216"/>
        <end position="252"/>
    </location>
</feature>
<dbReference type="Proteomes" id="UP000094527">
    <property type="component" value="Unassembled WGS sequence"/>
</dbReference>
<keyword evidence="2" id="KW-0812">Transmembrane</keyword>
<comment type="caution">
    <text evidence="3">The sequence shown here is derived from an EMBL/GenBank/DDBJ whole genome shotgun (WGS) entry which is preliminary data.</text>
</comment>